<name>A0AAW1K1I8_POPJA</name>
<keyword evidence="2" id="KW-1185">Reference proteome</keyword>
<proteinExistence type="predicted"/>
<dbReference type="EMBL" id="JASPKY010000281">
    <property type="protein sequence ID" value="KAK9711364.1"/>
    <property type="molecule type" value="Genomic_DNA"/>
</dbReference>
<accession>A0AAW1K1I8</accession>
<dbReference type="Proteomes" id="UP001458880">
    <property type="component" value="Unassembled WGS sequence"/>
</dbReference>
<comment type="caution">
    <text evidence="1">The sequence shown here is derived from an EMBL/GenBank/DDBJ whole genome shotgun (WGS) entry which is preliminary data.</text>
</comment>
<gene>
    <name evidence="1" type="ORF">QE152_g25496</name>
</gene>
<protein>
    <submittedName>
        <fullName evidence="1">Uncharacterized protein</fullName>
    </submittedName>
</protein>
<sequence>MLDRDINNVCLVTSRFFRRSVGGGYYYKIYEGIDKKVEREKKSGTVLAEEEDSRRAITLWPGGSCKASASVKCSFPLKAIVDHGRNGAMNLDVHADQI</sequence>
<reference evidence="1 2" key="1">
    <citation type="journal article" date="2024" name="BMC Genomics">
        <title>De novo assembly and annotation of Popillia japonica's genome with initial clues to its potential as an invasive pest.</title>
        <authorList>
            <person name="Cucini C."/>
            <person name="Boschi S."/>
            <person name="Funari R."/>
            <person name="Cardaioli E."/>
            <person name="Iannotti N."/>
            <person name="Marturano G."/>
            <person name="Paoli F."/>
            <person name="Bruttini M."/>
            <person name="Carapelli A."/>
            <person name="Frati F."/>
            <person name="Nardi F."/>
        </authorList>
    </citation>
    <scope>NUCLEOTIDE SEQUENCE [LARGE SCALE GENOMIC DNA]</scope>
    <source>
        <strain evidence="1">DMR45628</strain>
    </source>
</reference>
<organism evidence="1 2">
    <name type="scientific">Popillia japonica</name>
    <name type="common">Japanese beetle</name>
    <dbReference type="NCBI Taxonomy" id="7064"/>
    <lineage>
        <taxon>Eukaryota</taxon>
        <taxon>Metazoa</taxon>
        <taxon>Ecdysozoa</taxon>
        <taxon>Arthropoda</taxon>
        <taxon>Hexapoda</taxon>
        <taxon>Insecta</taxon>
        <taxon>Pterygota</taxon>
        <taxon>Neoptera</taxon>
        <taxon>Endopterygota</taxon>
        <taxon>Coleoptera</taxon>
        <taxon>Polyphaga</taxon>
        <taxon>Scarabaeiformia</taxon>
        <taxon>Scarabaeidae</taxon>
        <taxon>Rutelinae</taxon>
        <taxon>Popillia</taxon>
    </lineage>
</organism>
<evidence type="ECO:0000313" key="2">
    <source>
        <dbReference type="Proteomes" id="UP001458880"/>
    </source>
</evidence>
<dbReference type="AlphaFoldDB" id="A0AAW1K1I8"/>
<evidence type="ECO:0000313" key="1">
    <source>
        <dbReference type="EMBL" id="KAK9711364.1"/>
    </source>
</evidence>